<reference evidence="1 3" key="2">
    <citation type="submission" date="2015-03" db="EMBL/GenBank/DDBJ databases">
        <authorList>
            <consortium name="Pathogen Informatics"/>
            <person name="Murphy D."/>
        </authorList>
    </citation>
    <scope>NUCLEOTIDE SEQUENCE [LARGE SCALE GENOMIC DNA]</scope>
    <source>
        <strain evidence="1 3">IP08791</strain>
    </source>
</reference>
<dbReference type="Proteomes" id="UP000038647">
    <property type="component" value="Unassembled WGS sequence"/>
</dbReference>
<dbReference type="AlphaFoldDB" id="A0A0T9USK5"/>
<reference evidence="2 4" key="1">
    <citation type="submission" date="2015-03" db="EMBL/GenBank/DDBJ databases">
        <authorList>
            <person name="Murphy D."/>
        </authorList>
    </citation>
    <scope>NUCLEOTIDE SEQUENCE [LARGE SCALE GENOMIC DNA]</scope>
    <source>
        <strain evidence="2 4">IP06005</strain>
    </source>
</reference>
<dbReference type="GO" id="GO:0016746">
    <property type="term" value="F:acyltransferase activity"/>
    <property type="evidence" value="ECO:0007669"/>
    <property type="project" value="UniProtKB-KW"/>
</dbReference>
<gene>
    <name evidence="2" type="ORF">ERS137965_03656</name>
    <name evidence="1" type="ORF">ERS137966_03784</name>
</gene>
<evidence type="ECO:0000313" key="2">
    <source>
        <dbReference type="EMBL" id="CNL66738.1"/>
    </source>
</evidence>
<keyword evidence="2" id="KW-0012">Acyltransferase</keyword>
<dbReference type="EMBL" id="CQEH01000024">
    <property type="protein sequence ID" value="CNL64144.1"/>
    <property type="molecule type" value="Genomic_DNA"/>
</dbReference>
<evidence type="ECO:0000313" key="4">
    <source>
        <dbReference type="Proteomes" id="UP000041595"/>
    </source>
</evidence>
<evidence type="ECO:0000313" key="3">
    <source>
        <dbReference type="Proteomes" id="UP000038647"/>
    </source>
</evidence>
<organism evidence="2 4">
    <name type="scientific">Yersinia aldovae</name>
    <dbReference type="NCBI Taxonomy" id="29483"/>
    <lineage>
        <taxon>Bacteria</taxon>
        <taxon>Pseudomonadati</taxon>
        <taxon>Pseudomonadota</taxon>
        <taxon>Gammaproteobacteria</taxon>
        <taxon>Enterobacterales</taxon>
        <taxon>Yersiniaceae</taxon>
        <taxon>Yersinia</taxon>
    </lineage>
</organism>
<proteinExistence type="predicted"/>
<name>A0A0T9USK5_YERAL</name>
<sequence>MLNISNGNVGKVYDKSTKGYNAASALSEKLNTYIKPSPNLMIINPVDSLCDGINYLIINENFGLYNQGSHLSNAGAKLVLGQLPIMDVPIDLIDEK</sequence>
<dbReference type="Proteomes" id="UP000041595">
    <property type="component" value="Unassembled WGS sequence"/>
</dbReference>
<accession>A0A0T9USK5</accession>
<protein>
    <submittedName>
        <fullName evidence="2">Acyltransferase family protein</fullName>
    </submittedName>
</protein>
<evidence type="ECO:0000313" key="1">
    <source>
        <dbReference type="EMBL" id="CNL64144.1"/>
    </source>
</evidence>
<keyword evidence="2" id="KW-0808">Transferase</keyword>
<keyword evidence="3" id="KW-1185">Reference proteome</keyword>
<dbReference type="EMBL" id="CQEJ01000027">
    <property type="protein sequence ID" value="CNL66738.1"/>
    <property type="molecule type" value="Genomic_DNA"/>
</dbReference>